<accession>M7YBW1</accession>
<evidence type="ECO:0000313" key="3">
    <source>
        <dbReference type="EMBL" id="EMS47683.1"/>
    </source>
</evidence>
<feature type="coiled-coil region" evidence="1">
    <location>
        <begin position="469"/>
        <end position="503"/>
    </location>
</feature>
<feature type="compositionally biased region" description="Basic residues" evidence="2">
    <location>
        <begin position="50"/>
        <end position="61"/>
    </location>
</feature>
<organism evidence="3">
    <name type="scientific">Triticum urartu</name>
    <name type="common">Red wild einkorn</name>
    <name type="synonym">Crithodium urartu</name>
    <dbReference type="NCBI Taxonomy" id="4572"/>
    <lineage>
        <taxon>Eukaryota</taxon>
        <taxon>Viridiplantae</taxon>
        <taxon>Streptophyta</taxon>
        <taxon>Embryophyta</taxon>
        <taxon>Tracheophyta</taxon>
        <taxon>Spermatophyta</taxon>
        <taxon>Magnoliopsida</taxon>
        <taxon>Liliopsida</taxon>
        <taxon>Poales</taxon>
        <taxon>Poaceae</taxon>
        <taxon>BOP clade</taxon>
        <taxon>Pooideae</taxon>
        <taxon>Triticodae</taxon>
        <taxon>Triticeae</taxon>
        <taxon>Triticinae</taxon>
        <taxon>Triticum</taxon>
    </lineage>
</organism>
<dbReference type="PANTHER" id="PTHR33063:SF6">
    <property type="entry name" value="RAB6-INTERACTING GOLGIN"/>
    <property type="match status" value="1"/>
</dbReference>
<feature type="region of interest" description="Disordered" evidence="2">
    <location>
        <begin position="1"/>
        <end position="107"/>
    </location>
</feature>
<dbReference type="AlphaFoldDB" id="M7YBW1"/>
<reference evidence="3" key="1">
    <citation type="journal article" date="2013" name="Nature">
        <title>Draft genome of the wheat A-genome progenitor Triticum urartu.</title>
        <authorList>
            <person name="Ling H.Q."/>
            <person name="Zhao S."/>
            <person name="Liu D."/>
            <person name="Wang J."/>
            <person name="Sun H."/>
            <person name="Zhang C."/>
            <person name="Fan H."/>
            <person name="Li D."/>
            <person name="Dong L."/>
            <person name="Tao Y."/>
            <person name="Gao C."/>
            <person name="Wu H."/>
            <person name="Li Y."/>
            <person name="Cui Y."/>
            <person name="Guo X."/>
            <person name="Zheng S."/>
            <person name="Wang B."/>
            <person name="Yu K."/>
            <person name="Liang Q."/>
            <person name="Yang W."/>
            <person name="Lou X."/>
            <person name="Chen J."/>
            <person name="Feng M."/>
            <person name="Jian J."/>
            <person name="Zhang X."/>
            <person name="Luo G."/>
            <person name="Jiang Y."/>
            <person name="Liu J."/>
            <person name="Wang Z."/>
            <person name="Sha Y."/>
            <person name="Zhang B."/>
            <person name="Wu H."/>
            <person name="Tang D."/>
            <person name="Shen Q."/>
            <person name="Xue P."/>
            <person name="Zou S."/>
            <person name="Wang X."/>
            <person name="Liu X."/>
            <person name="Wang F."/>
            <person name="Yang Y."/>
            <person name="An X."/>
            <person name="Dong Z."/>
            <person name="Zhang K."/>
            <person name="Zhang X."/>
            <person name="Luo M.C."/>
            <person name="Dvorak J."/>
            <person name="Tong Y."/>
            <person name="Wang J."/>
            <person name="Yang H."/>
            <person name="Li Z."/>
            <person name="Wang D."/>
            <person name="Zhang A."/>
            <person name="Wang J."/>
        </authorList>
    </citation>
    <scope>NUCLEOTIDE SEQUENCE</scope>
</reference>
<keyword evidence="1" id="KW-0175">Coiled coil</keyword>
<name>M7YBW1_TRIUA</name>
<dbReference type="eggNOG" id="ENOG502STEV">
    <property type="taxonomic scope" value="Eukaryota"/>
</dbReference>
<dbReference type="Pfam" id="PF03004">
    <property type="entry name" value="Transposase_24"/>
    <property type="match status" value="1"/>
</dbReference>
<gene>
    <name evidence="3" type="ORF">TRIUR3_28489</name>
</gene>
<dbReference type="PANTHER" id="PTHR33063">
    <property type="entry name" value="OS02G0583500 PROTEIN"/>
    <property type="match status" value="1"/>
</dbReference>
<feature type="compositionally biased region" description="Acidic residues" evidence="2">
    <location>
        <begin position="26"/>
        <end position="40"/>
    </location>
</feature>
<feature type="compositionally biased region" description="Polar residues" evidence="2">
    <location>
        <begin position="14"/>
        <end position="25"/>
    </location>
</feature>
<dbReference type="InterPro" id="IPR004252">
    <property type="entry name" value="Probable_transposase_24"/>
</dbReference>
<dbReference type="EMBL" id="KD257144">
    <property type="protein sequence ID" value="EMS47683.1"/>
    <property type="molecule type" value="Genomic_DNA"/>
</dbReference>
<evidence type="ECO:0000256" key="2">
    <source>
        <dbReference type="SAM" id="MobiDB-lite"/>
    </source>
</evidence>
<proteinExistence type="predicted"/>
<evidence type="ECO:0000256" key="1">
    <source>
        <dbReference type="SAM" id="Coils"/>
    </source>
</evidence>
<sequence>MQQGSAITGGDSASAITQQGSSSEYSPDDEVIEEDEVDDIVVEKEDKVSKKARKSINKKTKKSFDKPSEMAPGKTRVVAPASGGSKRVLPSLNSDEHESTRVTRQKTKLSLTNHEESLVQMDVGSPANVDEGSLHVHVDVRSSMHEDERSLMHGGEVSLMQMGETSHVPSTLCTNQPIEVPEFSDQQLDQQRQMDIEGKNGKGLERLTKELGSKIIIQVAEGKKRPDKPAQAAKLASQGGVAARQHLPLLPHFKEYKANGHHIDNFIGKVAINFDMDTRSDAVKYACTDILKTALKNRRHHLKKKHFDNVPANLVSVKSPDKNVTDAEWQRLVKMWSTPRHKETCQSNKENRSKVKFHRKTGSCPYISHVHALKEARKGEELTAFDLFKECHNGNKTGFSEPVKKAIADMEKAMEQGVPEGGEPKNVAAVVADILTKECPSSTFLQNVGLESSSKKKFNRSAAALDAHVQELEYKLEKERRVAELMREELVEVKKKSEETEAARTAEYQLLLQRVEATDGRFARLMDLFEVQPQPHKIREDMAYASDESMFEYLNVVSKMFDSEAEGYEFYNKYALEKGFSVRKSYVEWDGSNKYIILRKIEETGRWFVKDFIDEHIHPLAPRDLSCLLRSHRRISDEQKADIADMEKCGIRKYRIMDILCFQYGGFDKVGCIKRDVYNFCHANKEETNSAGDAKMVIMHMRARRERDVDFFFKYLVDEHGHLKGLFWADS</sequence>
<protein>
    <submittedName>
        <fullName evidence="3">Uncharacterized protein</fullName>
    </submittedName>
</protein>